<dbReference type="Proteomes" id="UP000233469">
    <property type="component" value="Unassembled WGS sequence"/>
</dbReference>
<reference evidence="2 3" key="1">
    <citation type="submission" date="2016-04" db="EMBL/GenBank/DDBJ databases">
        <title>Genome analyses suggest a sexual origin of heterokaryosis in a supposedly ancient asexual fungus.</title>
        <authorList>
            <person name="Ropars J."/>
            <person name="Sedzielewska K."/>
            <person name="Noel J."/>
            <person name="Charron P."/>
            <person name="Farinelli L."/>
            <person name="Marton T."/>
            <person name="Kruger M."/>
            <person name="Pelin A."/>
            <person name="Brachmann A."/>
            <person name="Corradi N."/>
        </authorList>
    </citation>
    <scope>NUCLEOTIDE SEQUENCE [LARGE SCALE GENOMIC DNA]</scope>
    <source>
        <strain evidence="2 3">C2</strain>
    </source>
</reference>
<dbReference type="AlphaFoldDB" id="A0A2N1M4E5"/>
<organism evidence="2 3">
    <name type="scientific">Rhizophagus irregularis</name>
    <dbReference type="NCBI Taxonomy" id="588596"/>
    <lineage>
        <taxon>Eukaryota</taxon>
        <taxon>Fungi</taxon>
        <taxon>Fungi incertae sedis</taxon>
        <taxon>Mucoromycota</taxon>
        <taxon>Glomeromycotina</taxon>
        <taxon>Glomeromycetes</taxon>
        <taxon>Glomerales</taxon>
        <taxon>Glomeraceae</taxon>
        <taxon>Rhizophagus</taxon>
    </lineage>
</organism>
<protein>
    <submittedName>
        <fullName evidence="2">Uncharacterized protein</fullName>
    </submittedName>
</protein>
<comment type="caution">
    <text evidence="2">The sequence shown here is derived from an EMBL/GenBank/DDBJ whole genome shotgun (WGS) entry which is preliminary data.</text>
</comment>
<reference evidence="2 3" key="2">
    <citation type="submission" date="2017-10" db="EMBL/GenBank/DDBJ databases">
        <title>Extensive intraspecific genome diversity in a model arbuscular mycorrhizal fungus.</title>
        <authorList>
            <person name="Chen E.C.H."/>
            <person name="Morin E."/>
            <person name="Baudet D."/>
            <person name="Noel J."/>
            <person name="Ndikumana S."/>
            <person name="Charron P."/>
            <person name="St-Onge C."/>
            <person name="Giorgi J."/>
            <person name="Grigoriev I.V."/>
            <person name="Roux C."/>
            <person name="Martin F.M."/>
            <person name="Corradi N."/>
        </authorList>
    </citation>
    <scope>NUCLEOTIDE SEQUENCE [LARGE SCALE GENOMIC DNA]</scope>
    <source>
        <strain evidence="2 3">C2</strain>
    </source>
</reference>
<proteinExistence type="predicted"/>
<gene>
    <name evidence="2" type="ORF">RhiirC2_439904</name>
</gene>
<evidence type="ECO:0000313" key="3">
    <source>
        <dbReference type="Proteomes" id="UP000233469"/>
    </source>
</evidence>
<sequence length="84" mass="10086">MKGKGETKGKRETFRRYTSKYFFYFSTKRILMFHFFYIFLGSGSSLDKPEFNILKYHVGQLICRSSLIPLLYVKSKNLIIHYQK</sequence>
<dbReference type="EMBL" id="LLXL01005496">
    <property type="protein sequence ID" value="PKK56524.1"/>
    <property type="molecule type" value="Genomic_DNA"/>
</dbReference>
<evidence type="ECO:0000313" key="2">
    <source>
        <dbReference type="EMBL" id="PKK56524.1"/>
    </source>
</evidence>
<name>A0A2N1M4E5_9GLOM</name>
<accession>A0A2N1M4E5</accession>
<keyword evidence="1" id="KW-0812">Transmembrane</keyword>
<evidence type="ECO:0000256" key="1">
    <source>
        <dbReference type="SAM" id="Phobius"/>
    </source>
</evidence>
<feature type="transmembrane region" description="Helical" evidence="1">
    <location>
        <begin position="21"/>
        <end position="41"/>
    </location>
</feature>
<keyword evidence="1" id="KW-1133">Transmembrane helix</keyword>
<keyword evidence="1" id="KW-0472">Membrane</keyword>